<evidence type="ECO:0000259" key="3">
    <source>
        <dbReference type="Pfam" id="PF00156"/>
    </source>
</evidence>
<protein>
    <submittedName>
        <fullName evidence="4">Xanthine phosphoribosyltransferase</fullName>
    </submittedName>
</protein>
<keyword evidence="1 4" id="KW-0808">Transferase</keyword>
<sequence>MGTQDIHPDLQFLRKEFLREAKVIDVDRGYISISSFNLRMKPQVLQAAAKVIAHHFRDDNIDVLHGIPHSGNYLATAVALELGGNGLPAGRQVRLHASRKDQNIPTSWKDVYREEVRSFTTSSGGATVFSGINLSFVQKGDRVLLLDDVCATGETGCHIINGLQQRGVTVVGYAVLFDKVFQGGVDEIAKLGIKVFSCIRVAAIGKHDSITLMGVT</sequence>
<feature type="domain" description="Phosphoribosyltransferase" evidence="3">
    <location>
        <begin position="41"/>
        <end position="180"/>
    </location>
</feature>
<dbReference type="GO" id="GO:0006166">
    <property type="term" value="P:purine ribonucleoside salvage"/>
    <property type="evidence" value="ECO:0007669"/>
    <property type="project" value="UniProtKB-KW"/>
</dbReference>
<dbReference type="GO" id="GO:0016757">
    <property type="term" value="F:glycosyltransferase activity"/>
    <property type="evidence" value="ECO:0007669"/>
    <property type="project" value="UniProtKB-KW"/>
</dbReference>
<evidence type="ECO:0000256" key="1">
    <source>
        <dbReference type="ARBA" id="ARBA00022679"/>
    </source>
</evidence>
<keyword evidence="4" id="KW-0328">Glycosyltransferase</keyword>
<dbReference type="SUPFAM" id="SSF53271">
    <property type="entry name" value="PRTase-like"/>
    <property type="match status" value="1"/>
</dbReference>
<dbReference type="Pfam" id="PF00156">
    <property type="entry name" value="Pribosyltran"/>
    <property type="match status" value="1"/>
</dbReference>
<evidence type="ECO:0000313" key="4">
    <source>
        <dbReference type="EMBL" id="KKU86570.1"/>
    </source>
</evidence>
<evidence type="ECO:0000313" key="5">
    <source>
        <dbReference type="Proteomes" id="UP000034739"/>
    </source>
</evidence>
<dbReference type="PANTHER" id="PTHR43864">
    <property type="entry name" value="HYPOXANTHINE/GUANINE PHOSPHORIBOSYLTRANSFERASE"/>
    <property type="match status" value="1"/>
</dbReference>
<dbReference type="InterPro" id="IPR029057">
    <property type="entry name" value="PRTase-like"/>
</dbReference>
<comment type="caution">
    <text evidence="4">The sequence shown here is derived from an EMBL/GenBank/DDBJ whole genome shotgun (WGS) entry which is preliminary data.</text>
</comment>
<dbReference type="EMBL" id="LCOY01000053">
    <property type="protein sequence ID" value="KKU86570.1"/>
    <property type="molecule type" value="Genomic_DNA"/>
</dbReference>
<dbReference type="Gene3D" id="3.40.50.2020">
    <property type="match status" value="1"/>
</dbReference>
<dbReference type="Proteomes" id="UP000034739">
    <property type="component" value="Unassembled WGS sequence"/>
</dbReference>
<reference evidence="4 5" key="1">
    <citation type="journal article" date="2015" name="Nature">
        <title>rRNA introns, odd ribosomes, and small enigmatic genomes across a large radiation of phyla.</title>
        <authorList>
            <person name="Brown C.T."/>
            <person name="Hug L.A."/>
            <person name="Thomas B.C."/>
            <person name="Sharon I."/>
            <person name="Castelle C.J."/>
            <person name="Singh A."/>
            <person name="Wilkins M.J."/>
            <person name="Williams K.H."/>
            <person name="Banfield J.F."/>
        </authorList>
    </citation>
    <scope>NUCLEOTIDE SEQUENCE [LARGE SCALE GENOMIC DNA]</scope>
</reference>
<name>A0A0G1WWI5_9BACT</name>
<gene>
    <name evidence="4" type="ORF">UY16_C0053G0013</name>
</gene>
<dbReference type="InterPro" id="IPR050118">
    <property type="entry name" value="Pur/Pyrimidine_PRTase"/>
</dbReference>
<organism evidence="4 5">
    <name type="scientific">Candidatus Gottesmanbacteria bacterium GW2011_GWA2_47_9</name>
    <dbReference type="NCBI Taxonomy" id="1618445"/>
    <lineage>
        <taxon>Bacteria</taxon>
        <taxon>Candidatus Gottesmaniibacteriota</taxon>
    </lineage>
</organism>
<proteinExistence type="predicted"/>
<dbReference type="InterPro" id="IPR000836">
    <property type="entry name" value="PRTase_dom"/>
</dbReference>
<evidence type="ECO:0000256" key="2">
    <source>
        <dbReference type="ARBA" id="ARBA00022726"/>
    </source>
</evidence>
<keyword evidence="2" id="KW-0660">Purine salvage</keyword>
<dbReference type="CDD" id="cd06223">
    <property type="entry name" value="PRTases_typeI"/>
    <property type="match status" value="1"/>
</dbReference>
<dbReference type="PANTHER" id="PTHR43864:SF1">
    <property type="entry name" value="XANTHINE PHOSPHORIBOSYLTRANSFERASE"/>
    <property type="match status" value="1"/>
</dbReference>
<dbReference type="AlphaFoldDB" id="A0A0G1WWI5"/>
<accession>A0A0G1WWI5</accession>